<reference evidence="1 2" key="1">
    <citation type="submission" date="2018-12" db="EMBL/GenBank/DDBJ databases">
        <authorList>
            <person name="Yang Y."/>
        </authorList>
    </citation>
    <scope>NUCLEOTIDE SEQUENCE [LARGE SCALE GENOMIC DNA]</scope>
    <source>
        <strain evidence="1 2">GSF71</strain>
    </source>
</reference>
<protein>
    <submittedName>
        <fullName evidence="1">Uncharacterized protein</fullName>
    </submittedName>
</protein>
<dbReference type="RefSeq" id="WP_126998965.1">
    <property type="nucleotide sequence ID" value="NZ_CP173190.1"/>
</dbReference>
<name>A0A433J872_9PROT</name>
<evidence type="ECO:0000313" key="2">
    <source>
        <dbReference type="Proteomes" id="UP000280346"/>
    </source>
</evidence>
<dbReference type="AlphaFoldDB" id="A0A433J872"/>
<evidence type="ECO:0000313" key="1">
    <source>
        <dbReference type="EMBL" id="RUQ70171.1"/>
    </source>
</evidence>
<comment type="caution">
    <text evidence="1">The sequence shown here is derived from an EMBL/GenBank/DDBJ whole genome shotgun (WGS) entry which is preliminary data.</text>
</comment>
<proteinExistence type="predicted"/>
<dbReference type="EMBL" id="RZIJ01000010">
    <property type="protein sequence ID" value="RUQ70171.1"/>
    <property type="molecule type" value="Genomic_DNA"/>
</dbReference>
<organism evidence="1 2">
    <name type="scientific">Azospirillum doebereinerae</name>
    <dbReference type="NCBI Taxonomy" id="92933"/>
    <lineage>
        <taxon>Bacteria</taxon>
        <taxon>Pseudomonadati</taxon>
        <taxon>Pseudomonadota</taxon>
        <taxon>Alphaproteobacteria</taxon>
        <taxon>Rhodospirillales</taxon>
        <taxon>Azospirillaceae</taxon>
        <taxon>Azospirillum</taxon>
    </lineage>
</organism>
<sequence>MPSTFIPTARRVDTQRLLSVAAIPLAAAVAMATTVAAVGGVTDPVAEAGGAMAFVLEFIKFCYLAVATAHLSGAITDRICGGMAAGLWLDEFDAPEPAPKEEFWQSFPNHVDGAAIAGAVTMLCIALG</sequence>
<gene>
    <name evidence="1" type="ORF">EJ913_14310</name>
</gene>
<dbReference type="Proteomes" id="UP000280346">
    <property type="component" value="Unassembled WGS sequence"/>
</dbReference>
<accession>A0A433J872</accession>
<keyword evidence="2" id="KW-1185">Reference proteome</keyword>
<dbReference type="OrthoDB" id="7306912at2"/>